<organism evidence="1">
    <name type="scientific">Oryza glumipatula</name>
    <dbReference type="NCBI Taxonomy" id="40148"/>
    <lineage>
        <taxon>Eukaryota</taxon>
        <taxon>Viridiplantae</taxon>
        <taxon>Streptophyta</taxon>
        <taxon>Embryophyta</taxon>
        <taxon>Tracheophyta</taxon>
        <taxon>Spermatophyta</taxon>
        <taxon>Magnoliopsida</taxon>
        <taxon>Liliopsida</taxon>
        <taxon>Poales</taxon>
        <taxon>Poaceae</taxon>
        <taxon>BOP clade</taxon>
        <taxon>Oryzoideae</taxon>
        <taxon>Oryzeae</taxon>
        <taxon>Oryzinae</taxon>
        <taxon>Oryza</taxon>
    </lineage>
</organism>
<evidence type="ECO:0000313" key="1">
    <source>
        <dbReference type="EnsemblPlants" id="OGLUM03G22470.1"/>
    </source>
</evidence>
<dbReference type="AlphaFoldDB" id="A0A0D9Z901"/>
<dbReference type="EnsemblPlants" id="OGLUM03G22470.1">
    <property type="protein sequence ID" value="OGLUM03G22470.1"/>
    <property type="gene ID" value="OGLUM03G22470"/>
</dbReference>
<dbReference type="Gramene" id="OGLUM03G22470.1">
    <property type="protein sequence ID" value="OGLUM03G22470.1"/>
    <property type="gene ID" value="OGLUM03G22470"/>
</dbReference>
<protein>
    <submittedName>
        <fullName evidence="1">Uncharacterized protein</fullName>
    </submittedName>
</protein>
<name>A0A0D9Z901_9ORYZ</name>
<dbReference type="Proteomes" id="UP000026961">
    <property type="component" value="Chromosome 3"/>
</dbReference>
<evidence type="ECO:0000313" key="2">
    <source>
        <dbReference type="Proteomes" id="UP000026961"/>
    </source>
</evidence>
<reference evidence="1" key="2">
    <citation type="submission" date="2018-05" db="EMBL/GenBank/DDBJ databases">
        <title>OgluRS3 (Oryza glumaepatula Reference Sequence Version 3).</title>
        <authorList>
            <person name="Zhang J."/>
            <person name="Kudrna D."/>
            <person name="Lee S."/>
            <person name="Talag J."/>
            <person name="Welchert J."/>
            <person name="Wing R.A."/>
        </authorList>
    </citation>
    <scope>NUCLEOTIDE SEQUENCE [LARGE SCALE GENOMIC DNA]</scope>
</reference>
<sequence length="60" mass="6449">MPASNLGDTKYLGEFGTNAMQESFASMPATILAKIKEKVGAWIKAGALGLQEFCILRDIT</sequence>
<accession>A0A0D9Z901</accession>
<reference evidence="1" key="1">
    <citation type="submission" date="2015-04" db="UniProtKB">
        <authorList>
            <consortium name="EnsemblPlants"/>
        </authorList>
    </citation>
    <scope>IDENTIFICATION</scope>
</reference>
<keyword evidence="2" id="KW-1185">Reference proteome</keyword>
<dbReference type="HOGENOM" id="CLU_2945470_0_0_1"/>
<proteinExistence type="predicted"/>